<dbReference type="InterPro" id="IPR006225">
    <property type="entry name" value="PsdUridine_synth_RluC/D"/>
</dbReference>
<proteinExistence type="inferred from homology"/>
<dbReference type="InterPro" id="IPR036986">
    <property type="entry name" value="S4_RNA-bd_sf"/>
</dbReference>
<dbReference type="Gene3D" id="3.10.290.10">
    <property type="entry name" value="RNA-binding S4 domain"/>
    <property type="match status" value="1"/>
</dbReference>
<comment type="function">
    <text evidence="6">Responsible for synthesis of pseudouridine from uracil.</text>
</comment>
<dbReference type="CDD" id="cd00165">
    <property type="entry name" value="S4"/>
    <property type="match status" value="1"/>
</dbReference>
<evidence type="ECO:0000256" key="5">
    <source>
        <dbReference type="PROSITE-ProRule" id="PRU00182"/>
    </source>
</evidence>
<keyword evidence="3 6" id="KW-0413">Isomerase</keyword>
<reference evidence="8" key="1">
    <citation type="submission" date="2020-10" db="EMBL/GenBank/DDBJ databases">
        <authorList>
            <person name="Gilroy R."/>
        </authorList>
    </citation>
    <scope>NUCLEOTIDE SEQUENCE</scope>
    <source>
        <strain evidence="8">ChiSjej6B24-2974</strain>
    </source>
</reference>
<protein>
    <recommendedName>
        <fullName evidence="6">Pseudouridine synthase</fullName>
        <ecNumber evidence="6">5.4.99.-</ecNumber>
    </recommendedName>
</protein>
<dbReference type="InterPro" id="IPR020103">
    <property type="entry name" value="PsdUridine_synth_cat_dom_sf"/>
</dbReference>
<dbReference type="EMBL" id="DVFZ01000100">
    <property type="protein sequence ID" value="HIQ83468.1"/>
    <property type="molecule type" value="Genomic_DNA"/>
</dbReference>
<evidence type="ECO:0000313" key="8">
    <source>
        <dbReference type="EMBL" id="HIQ83468.1"/>
    </source>
</evidence>
<dbReference type="PANTHER" id="PTHR21600:SF44">
    <property type="entry name" value="RIBOSOMAL LARGE SUBUNIT PSEUDOURIDINE SYNTHASE D"/>
    <property type="match status" value="1"/>
</dbReference>
<accession>A0A9D1CXA3</accession>
<dbReference type="PANTHER" id="PTHR21600">
    <property type="entry name" value="MITOCHONDRIAL RNA PSEUDOURIDINE SYNTHASE"/>
    <property type="match status" value="1"/>
</dbReference>
<dbReference type="NCBIfam" id="TIGR00005">
    <property type="entry name" value="rluA_subfam"/>
    <property type="match status" value="1"/>
</dbReference>
<comment type="catalytic activity">
    <reaction evidence="1 6">
        <text>a uridine in RNA = a pseudouridine in RNA</text>
        <dbReference type="Rhea" id="RHEA:48348"/>
        <dbReference type="Rhea" id="RHEA-COMP:12068"/>
        <dbReference type="Rhea" id="RHEA-COMP:12069"/>
        <dbReference type="ChEBI" id="CHEBI:65314"/>
        <dbReference type="ChEBI" id="CHEBI:65315"/>
    </reaction>
</comment>
<evidence type="ECO:0000259" key="7">
    <source>
        <dbReference type="Pfam" id="PF00849"/>
    </source>
</evidence>
<feature type="active site" evidence="4">
    <location>
        <position position="139"/>
    </location>
</feature>
<dbReference type="GO" id="GO:0009982">
    <property type="term" value="F:pseudouridine synthase activity"/>
    <property type="evidence" value="ECO:0007669"/>
    <property type="project" value="InterPro"/>
</dbReference>
<dbReference type="PROSITE" id="PS50889">
    <property type="entry name" value="S4"/>
    <property type="match status" value="1"/>
</dbReference>
<comment type="caution">
    <text evidence="8">The sequence shown here is derived from an EMBL/GenBank/DDBJ whole genome shotgun (WGS) entry which is preliminary data.</text>
</comment>
<dbReference type="CDD" id="cd02869">
    <property type="entry name" value="PseudoU_synth_RluA_like"/>
    <property type="match status" value="1"/>
</dbReference>
<sequence>MAENLYWHVEPGEAGERLDAYITARTELTRSRVGNLIGEGQALVNGAAASKAGLRLRAGDEVHLEIPEAREPSLDAQDIDLRIVYEDDDLAVVYKPSGMVVHPAAGNPDGTLVNALLFHLDNLSGVGGEKRPGLVHRIDKDTSGLLLVAKNDRAHVSLAEQIKEHSVERAYLAICIDRFREPLGVVDAPIGRHPSDRKKMAIREGGRRAVTHWRVLEELRGCSYIEARLETGRTHQIRVHMASIGHPVLGDPVYGPKKSPYPVAGGQLLHAAVIGFDHPATGKRMRFEAQPEPRFLAWLKRLELR</sequence>
<evidence type="ECO:0000256" key="4">
    <source>
        <dbReference type="PIRSR" id="PIRSR606225-1"/>
    </source>
</evidence>
<name>A0A9D1CXA3_9FIRM</name>
<dbReference type="EC" id="5.4.99.-" evidence="6"/>
<dbReference type="SUPFAM" id="SSF55174">
    <property type="entry name" value="Alpha-L RNA-binding motif"/>
    <property type="match status" value="1"/>
</dbReference>
<reference evidence="8" key="2">
    <citation type="journal article" date="2021" name="PeerJ">
        <title>Extensive microbial diversity within the chicken gut microbiome revealed by metagenomics and culture.</title>
        <authorList>
            <person name="Gilroy R."/>
            <person name="Ravi A."/>
            <person name="Getino M."/>
            <person name="Pursley I."/>
            <person name="Horton D.L."/>
            <person name="Alikhan N.F."/>
            <person name="Baker D."/>
            <person name="Gharbi K."/>
            <person name="Hall N."/>
            <person name="Watson M."/>
            <person name="Adriaenssens E.M."/>
            <person name="Foster-Nyarko E."/>
            <person name="Jarju S."/>
            <person name="Secka A."/>
            <person name="Antonio M."/>
            <person name="Oren A."/>
            <person name="Chaudhuri R.R."/>
            <person name="La Ragione R."/>
            <person name="Hildebrand F."/>
            <person name="Pallen M.J."/>
        </authorList>
    </citation>
    <scope>NUCLEOTIDE SEQUENCE</scope>
    <source>
        <strain evidence="8">ChiSjej6B24-2974</strain>
    </source>
</reference>
<comment type="similarity">
    <text evidence="2 6">Belongs to the pseudouridine synthase RluA family.</text>
</comment>
<evidence type="ECO:0000256" key="1">
    <source>
        <dbReference type="ARBA" id="ARBA00000073"/>
    </source>
</evidence>
<dbReference type="InterPro" id="IPR006224">
    <property type="entry name" value="PsdUridine_synth_RluA-like_CS"/>
</dbReference>
<dbReference type="Proteomes" id="UP000824260">
    <property type="component" value="Unassembled WGS sequence"/>
</dbReference>
<dbReference type="GO" id="GO:0140098">
    <property type="term" value="F:catalytic activity, acting on RNA"/>
    <property type="evidence" value="ECO:0007669"/>
    <property type="project" value="UniProtKB-ARBA"/>
</dbReference>
<dbReference type="Gene3D" id="3.30.2350.10">
    <property type="entry name" value="Pseudouridine synthase"/>
    <property type="match status" value="1"/>
</dbReference>
<dbReference type="GO" id="GO:0003723">
    <property type="term" value="F:RNA binding"/>
    <property type="evidence" value="ECO:0007669"/>
    <property type="project" value="UniProtKB-KW"/>
</dbReference>
<dbReference type="GO" id="GO:0000455">
    <property type="term" value="P:enzyme-directed rRNA pseudouridine synthesis"/>
    <property type="evidence" value="ECO:0007669"/>
    <property type="project" value="TreeGrafter"/>
</dbReference>
<dbReference type="AlphaFoldDB" id="A0A9D1CXA3"/>
<organism evidence="8 9">
    <name type="scientific">Candidatus Pullichristensenella stercorigallinarum</name>
    <dbReference type="NCBI Taxonomy" id="2840909"/>
    <lineage>
        <taxon>Bacteria</taxon>
        <taxon>Bacillati</taxon>
        <taxon>Bacillota</taxon>
        <taxon>Clostridia</taxon>
        <taxon>Candidatus Pullichristensenella</taxon>
    </lineage>
</organism>
<evidence type="ECO:0000313" key="9">
    <source>
        <dbReference type="Proteomes" id="UP000824260"/>
    </source>
</evidence>
<evidence type="ECO:0000256" key="3">
    <source>
        <dbReference type="ARBA" id="ARBA00023235"/>
    </source>
</evidence>
<dbReference type="InterPro" id="IPR050188">
    <property type="entry name" value="RluA_PseudoU_synthase"/>
</dbReference>
<dbReference type="SUPFAM" id="SSF55120">
    <property type="entry name" value="Pseudouridine synthase"/>
    <property type="match status" value="1"/>
</dbReference>
<gene>
    <name evidence="8" type="ORF">IAA52_10260</name>
</gene>
<evidence type="ECO:0000256" key="2">
    <source>
        <dbReference type="ARBA" id="ARBA00010876"/>
    </source>
</evidence>
<dbReference type="PROSITE" id="PS01129">
    <property type="entry name" value="PSI_RLU"/>
    <property type="match status" value="1"/>
</dbReference>
<keyword evidence="5" id="KW-0694">RNA-binding</keyword>
<evidence type="ECO:0000256" key="6">
    <source>
        <dbReference type="RuleBase" id="RU362028"/>
    </source>
</evidence>
<feature type="domain" description="Pseudouridine synthase RsuA/RluA-like" evidence="7">
    <location>
        <begin position="89"/>
        <end position="243"/>
    </location>
</feature>
<dbReference type="Pfam" id="PF00849">
    <property type="entry name" value="PseudoU_synth_2"/>
    <property type="match status" value="1"/>
</dbReference>
<dbReference type="InterPro" id="IPR006145">
    <property type="entry name" value="PsdUridine_synth_RsuA/RluA"/>
</dbReference>